<gene>
    <name evidence="1" type="ORF">POF43_028795</name>
</gene>
<name>A0ABT6W7F5_9ACTN</name>
<dbReference type="EMBL" id="JAAGKO020000058">
    <property type="protein sequence ID" value="MDI5966680.1"/>
    <property type="molecule type" value="Genomic_DNA"/>
</dbReference>
<dbReference type="Proteomes" id="UP001156398">
    <property type="component" value="Unassembled WGS sequence"/>
</dbReference>
<sequence>MSDDVSEVDFEHRDMTPNWAKVSYDTDVWFPMPFFFKGTMWADAAEWAFYYVTDRFRRGGGSLTKREVKKEVVPRAEILVEVQNSILHQGGAHKFYIHCPDYRVKPVMISIGLWKSKGTRDQALDFYSRWGTRSATSEPVSTAITTEHLGEGIRSQWVGESEGGRYDRVNYVWRNEEFETDVLVWMILWDRPRFEEVLPDLDAFVQGIRCTPRKHKSA</sequence>
<accession>A0ABT6W7F5</accession>
<protein>
    <submittedName>
        <fullName evidence="1">Uncharacterized protein</fullName>
    </submittedName>
</protein>
<evidence type="ECO:0000313" key="2">
    <source>
        <dbReference type="Proteomes" id="UP001156398"/>
    </source>
</evidence>
<comment type="caution">
    <text evidence="1">The sequence shown here is derived from an EMBL/GenBank/DDBJ whole genome shotgun (WGS) entry which is preliminary data.</text>
</comment>
<evidence type="ECO:0000313" key="1">
    <source>
        <dbReference type="EMBL" id="MDI5966680.1"/>
    </source>
</evidence>
<organism evidence="1 2">
    <name type="scientific">Streptantibioticus silvisoli</name>
    <dbReference type="NCBI Taxonomy" id="2705255"/>
    <lineage>
        <taxon>Bacteria</taxon>
        <taxon>Bacillati</taxon>
        <taxon>Actinomycetota</taxon>
        <taxon>Actinomycetes</taxon>
        <taxon>Kitasatosporales</taxon>
        <taxon>Streptomycetaceae</taxon>
        <taxon>Streptantibioticus</taxon>
    </lineage>
</organism>
<reference evidence="1 2" key="1">
    <citation type="submission" date="2023-05" db="EMBL/GenBank/DDBJ databases">
        <title>Streptantibioticus silvisoli sp. nov., acidotolerant actinomycetes 1 from pine litter.</title>
        <authorList>
            <person name="Swiecimska M."/>
            <person name="Golinska P."/>
            <person name="Sangal V."/>
            <person name="Wachnowicz B."/>
            <person name="Goodfellow M."/>
        </authorList>
    </citation>
    <scope>NUCLEOTIDE SEQUENCE [LARGE SCALE GENOMIC DNA]</scope>
    <source>
        <strain evidence="1 2">SL54</strain>
    </source>
</reference>
<proteinExistence type="predicted"/>
<dbReference type="RefSeq" id="WP_271323698.1">
    <property type="nucleotide sequence ID" value="NZ_JAAGKO020000058.1"/>
</dbReference>
<keyword evidence="2" id="KW-1185">Reference proteome</keyword>